<feature type="compositionally biased region" description="Polar residues" evidence="1">
    <location>
        <begin position="58"/>
        <end position="68"/>
    </location>
</feature>
<proteinExistence type="predicted"/>
<organism evidence="2 3">
    <name type="scientific">Riccia sorocarpa</name>
    <dbReference type="NCBI Taxonomy" id="122646"/>
    <lineage>
        <taxon>Eukaryota</taxon>
        <taxon>Viridiplantae</taxon>
        <taxon>Streptophyta</taxon>
        <taxon>Embryophyta</taxon>
        <taxon>Marchantiophyta</taxon>
        <taxon>Marchantiopsida</taxon>
        <taxon>Marchantiidae</taxon>
        <taxon>Marchantiales</taxon>
        <taxon>Ricciaceae</taxon>
        <taxon>Riccia</taxon>
    </lineage>
</organism>
<sequence>MILQPNGRQEWVGYRQKFLTQDEALNKHNGVVARAFKRRGMQYKGAFEEESRELGTDHTISTSDTASRTHCGGARLSERNGASSQCQLWDGLTTAYPKRRVSGRAQSPDTRLSE</sequence>
<protein>
    <submittedName>
        <fullName evidence="2">Uncharacterized protein</fullName>
    </submittedName>
</protein>
<dbReference type="Proteomes" id="UP001633002">
    <property type="component" value="Unassembled WGS sequence"/>
</dbReference>
<keyword evidence="3" id="KW-1185">Reference proteome</keyword>
<name>A0ABD3IAW2_9MARC</name>
<comment type="caution">
    <text evidence="2">The sequence shown here is derived from an EMBL/GenBank/DDBJ whole genome shotgun (WGS) entry which is preliminary data.</text>
</comment>
<dbReference type="AlphaFoldDB" id="A0ABD3IAW2"/>
<evidence type="ECO:0000313" key="2">
    <source>
        <dbReference type="EMBL" id="KAL3699431.1"/>
    </source>
</evidence>
<evidence type="ECO:0000313" key="3">
    <source>
        <dbReference type="Proteomes" id="UP001633002"/>
    </source>
</evidence>
<dbReference type="EMBL" id="JBJQOH010000001">
    <property type="protein sequence ID" value="KAL3699431.1"/>
    <property type="molecule type" value="Genomic_DNA"/>
</dbReference>
<reference evidence="2 3" key="1">
    <citation type="submission" date="2024-09" db="EMBL/GenBank/DDBJ databases">
        <title>Chromosome-scale assembly of Riccia sorocarpa.</title>
        <authorList>
            <person name="Paukszto L."/>
        </authorList>
    </citation>
    <scope>NUCLEOTIDE SEQUENCE [LARGE SCALE GENOMIC DNA]</scope>
    <source>
        <strain evidence="2">LP-2024</strain>
        <tissue evidence="2">Aerial parts of the thallus</tissue>
    </source>
</reference>
<accession>A0ABD3IAW2</accession>
<gene>
    <name evidence="2" type="ORF">R1sor_017453</name>
</gene>
<feature type="region of interest" description="Disordered" evidence="1">
    <location>
        <begin position="49"/>
        <end position="78"/>
    </location>
</feature>
<evidence type="ECO:0000256" key="1">
    <source>
        <dbReference type="SAM" id="MobiDB-lite"/>
    </source>
</evidence>